<dbReference type="PROSITE" id="PS51819">
    <property type="entry name" value="VOC"/>
    <property type="match status" value="1"/>
</dbReference>
<dbReference type="Gene3D" id="3.10.180.10">
    <property type="entry name" value="2,3-Dihydroxybiphenyl 1,2-Dioxygenase, domain 1"/>
    <property type="match status" value="1"/>
</dbReference>
<keyword evidence="3" id="KW-1185">Reference proteome</keyword>
<dbReference type="PANTHER" id="PTHR36503">
    <property type="entry name" value="BLR2520 PROTEIN"/>
    <property type="match status" value="1"/>
</dbReference>
<evidence type="ECO:0000259" key="1">
    <source>
        <dbReference type="PROSITE" id="PS51819"/>
    </source>
</evidence>
<dbReference type="InterPro" id="IPR029068">
    <property type="entry name" value="Glyas_Bleomycin-R_OHBP_Dase"/>
</dbReference>
<dbReference type="InterPro" id="IPR037523">
    <property type="entry name" value="VOC_core"/>
</dbReference>
<feature type="domain" description="VOC" evidence="1">
    <location>
        <begin position="4"/>
        <end position="128"/>
    </location>
</feature>
<dbReference type="RefSeq" id="WP_141918781.1">
    <property type="nucleotide sequence ID" value="NZ_BAAAYS010000015.1"/>
</dbReference>
<accession>A0A543HGX0</accession>
<dbReference type="Pfam" id="PF00903">
    <property type="entry name" value="Glyoxalase"/>
    <property type="match status" value="1"/>
</dbReference>
<dbReference type="InterPro" id="IPR004360">
    <property type="entry name" value="Glyas_Fos-R_dOase_dom"/>
</dbReference>
<organism evidence="2 3">
    <name type="scientific">Klugiella xanthotipulae</name>
    <dbReference type="NCBI Taxonomy" id="244735"/>
    <lineage>
        <taxon>Bacteria</taxon>
        <taxon>Bacillati</taxon>
        <taxon>Actinomycetota</taxon>
        <taxon>Actinomycetes</taxon>
        <taxon>Micrococcales</taxon>
        <taxon>Microbacteriaceae</taxon>
        <taxon>Klugiella</taxon>
    </lineage>
</organism>
<proteinExistence type="predicted"/>
<evidence type="ECO:0000313" key="3">
    <source>
        <dbReference type="Proteomes" id="UP000318331"/>
    </source>
</evidence>
<dbReference type="EMBL" id="VFPN01000004">
    <property type="protein sequence ID" value="TQM57571.1"/>
    <property type="molecule type" value="Genomic_DNA"/>
</dbReference>
<dbReference type="OrthoDB" id="9798430at2"/>
<protein>
    <submittedName>
        <fullName evidence="2">Glyoxalase/bleomycin resistance protein/dioxygenase superfamily protein</fullName>
    </submittedName>
</protein>
<dbReference type="Proteomes" id="UP000318331">
    <property type="component" value="Unassembled WGS sequence"/>
</dbReference>
<dbReference type="AlphaFoldDB" id="A0A543HGX0"/>
<dbReference type="PANTHER" id="PTHR36503:SF3">
    <property type="entry name" value="BLR0126 PROTEIN"/>
    <property type="match status" value="1"/>
</dbReference>
<name>A0A543HGX0_9MICO</name>
<gene>
    <name evidence="2" type="ORF">FB466_2564</name>
</gene>
<dbReference type="SUPFAM" id="SSF54593">
    <property type="entry name" value="Glyoxalase/Bleomycin resistance protein/Dihydroxybiphenyl dioxygenase"/>
    <property type="match status" value="1"/>
</dbReference>
<reference evidence="2 3" key="1">
    <citation type="submission" date="2019-06" db="EMBL/GenBank/DDBJ databases">
        <title>Sequencing the genomes of 1000 actinobacteria strains.</title>
        <authorList>
            <person name="Klenk H.-P."/>
        </authorList>
    </citation>
    <scope>NUCLEOTIDE SEQUENCE [LARGE SCALE GENOMIC DNA]</scope>
    <source>
        <strain evidence="2 3">DSM 18031</strain>
    </source>
</reference>
<dbReference type="GO" id="GO:0051213">
    <property type="term" value="F:dioxygenase activity"/>
    <property type="evidence" value="ECO:0007669"/>
    <property type="project" value="UniProtKB-KW"/>
</dbReference>
<evidence type="ECO:0000313" key="2">
    <source>
        <dbReference type="EMBL" id="TQM57571.1"/>
    </source>
</evidence>
<comment type="caution">
    <text evidence="2">The sequence shown here is derived from an EMBL/GenBank/DDBJ whole genome shotgun (WGS) entry which is preliminary data.</text>
</comment>
<keyword evidence="2" id="KW-0223">Dioxygenase</keyword>
<sequence>MAILFNFIGIVTHDLARSLAFYRLVGLPLPEGIEGESHVEIEAVPGVRIGWDTVETVRSFDPGWTAPTGSHRLALAFACDTPAEVDETFTALIAAGHKGHVEPWDAFWGQRYATVLDPDGNAVDLFAALPGGAAAG</sequence>
<keyword evidence="2" id="KW-0560">Oxidoreductase</keyword>